<keyword evidence="2" id="KW-0732">Signal</keyword>
<evidence type="ECO:0000313" key="4">
    <source>
        <dbReference type="EMBL" id="KAK9539137.1"/>
    </source>
</evidence>
<dbReference type="GO" id="GO:0008009">
    <property type="term" value="F:chemokine activity"/>
    <property type="evidence" value="ECO:0007669"/>
    <property type="project" value="InterPro"/>
</dbReference>
<dbReference type="SMART" id="SM00199">
    <property type="entry name" value="SCY"/>
    <property type="match status" value="1"/>
</dbReference>
<dbReference type="PANTHER" id="PTHR12015">
    <property type="entry name" value="SMALL INDUCIBLE CYTOKINE A"/>
    <property type="match status" value="1"/>
</dbReference>
<feature type="domain" description="Chemokine interleukin-8-like" evidence="3">
    <location>
        <begin position="26"/>
        <end position="85"/>
    </location>
</feature>
<dbReference type="GO" id="GO:0006955">
    <property type="term" value="P:immune response"/>
    <property type="evidence" value="ECO:0007669"/>
    <property type="project" value="InterPro"/>
</dbReference>
<dbReference type="InterPro" id="IPR036048">
    <property type="entry name" value="Interleukin_8-like_sf"/>
</dbReference>
<feature type="signal peptide" evidence="2">
    <location>
        <begin position="1"/>
        <end position="25"/>
    </location>
</feature>
<dbReference type="SUPFAM" id="SSF54117">
    <property type="entry name" value="Interleukin 8-like chemokines"/>
    <property type="match status" value="1"/>
</dbReference>
<organism evidence="4 5">
    <name type="scientific">Zoarces viviparus</name>
    <name type="common">Viviparous eelpout</name>
    <name type="synonym">Blennius viviparus</name>
    <dbReference type="NCBI Taxonomy" id="48416"/>
    <lineage>
        <taxon>Eukaryota</taxon>
        <taxon>Metazoa</taxon>
        <taxon>Chordata</taxon>
        <taxon>Craniata</taxon>
        <taxon>Vertebrata</taxon>
        <taxon>Euteleostomi</taxon>
        <taxon>Actinopterygii</taxon>
        <taxon>Neopterygii</taxon>
        <taxon>Teleostei</taxon>
        <taxon>Neoteleostei</taxon>
        <taxon>Acanthomorphata</taxon>
        <taxon>Eupercaria</taxon>
        <taxon>Perciformes</taxon>
        <taxon>Cottioidei</taxon>
        <taxon>Zoarcales</taxon>
        <taxon>Zoarcidae</taxon>
        <taxon>Zoarcinae</taxon>
        <taxon>Zoarces</taxon>
    </lineage>
</organism>
<keyword evidence="1" id="KW-0202">Cytokine</keyword>
<proteinExistence type="predicted"/>
<dbReference type="Pfam" id="PF00048">
    <property type="entry name" value="IL8"/>
    <property type="match status" value="1"/>
</dbReference>
<feature type="chain" id="PRO_5043519744" description="Chemokine interleukin-8-like domain-containing protein" evidence="2">
    <location>
        <begin position="26"/>
        <end position="101"/>
    </location>
</feature>
<protein>
    <recommendedName>
        <fullName evidence="3">Chemokine interleukin-8-like domain-containing protein</fullName>
    </recommendedName>
</protein>
<dbReference type="Gene3D" id="2.40.50.40">
    <property type="match status" value="1"/>
</dbReference>
<dbReference type="EMBL" id="JBCEZU010000023">
    <property type="protein sequence ID" value="KAK9539137.1"/>
    <property type="molecule type" value="Genomic_DNA"/>
</dbReference>
<accession>A0AAW1FW79</accession>
<comment type="caution">
    <text evidence="4">The sequence shown here is derived from an EMBL/GenBank/DDBJ whole genome shotgun (WGS) entry which is preliminary data.</text>
</comment>
<dbReference type="PANTHER" id="PTHR12015:SF190">
    <property type="entry name" value="C-C MOTIF CHEMOKINE"/>
    <property type="match status" value="1"/>
</dbReference>
<evidence type="ECO:0000259" key="3">
    <source>
        <dbReference type="SMART" id="SM00199"/>
    </source>
</evidence>
<sequence length="101" mass="11225">MASIKATVAVLTLLSACLLITNASGHHGCCRSYMTARIPFLKIKGYSVQTITETCHIHAIIFHTKKGKACMNPALNWVMQYIHRLGNKAQMVHNKTSKTQQ</sequence>
<gene>
    <name evidence="4" type="ORF">VZT92_004264</name>
</gene>
<reference evidence="4 5" key="1">
    <citation type="journal article" date="2024" name="Genome Biol. Evol.">
        <title>Chromosome-level genome assembly of the viviparous eelpout Zoarces viviparus.</title>
        <authorList>
            <person name="Fuhrmann N."/>
            <person name="Brasseur M.V."/>
            <person name="Bakowski C.E."/>
            <person name="Podsiadlowski L."/>
            <person name="Prost S."/>
            <person name="Krehenwinkel H."/>
            <person name="Mayer C."/>
        </authorList>
    </citation>
    <scope>NUCLEOTIDE SEQUENCE [LARGE SCALE GENOMIC DNA]</scope>
    <source>
        <strain evidence="4">NO-MEL_2022_Ind0_liver</strain>
    </source>
</reference>
<dbReference type="InterPro" id="IPR039809">
    <property type="entry name" value="Chemokine_b/g/d"/>
</dbReference>
<dbReference type="AlphaFoldDB" id="A0AAW1FW79"/>
<dbReference type="InterPro" id="IPR001811">
    <property type="entry name" value="Chemokine_IL8-like_dom"/>
</dbReference>
<evidence type="ECO:0000256" key="1">
    <source>
        <dbReference type="ARBA" id="ARBA00022514"/>
    </source>
</evidence>
<dbReference type="Proteomes" id="UP001488805">
    <property type="component" value="Unassembled WGS sequence"/>
</dbReference>
<evidence type="ECO:0000256" key="2">
    <source>
        <dbReference type="SAM" id="SignalP"/>
    </source>
</evidence>
<keyword evidence="5" id="KW-1185">Reference proteome</keyword>
<dbReference type="PROSITE" id="PS51257">
    <property type="entry name" value="PROKAR_LIPOPROTEIN"/>
    <property type="match status" value="1"/>
</dbReference>
<dbReference type="GO" id="GO:0005615">
    <property type="term" value="C:extracellular space"/>
    <property type="evidence" value="ECO:0007669"/>
    <property type="project" value="UniProtKB-KW"/>
</dbReference>
<name>A0AAW1FW79_ZOAVI</name>
<evidence type="ECO:0000313" key="5">
    <source>
        <dbReference type="Proteomes" id="UP001488805"/>
    </source>
</evidence>